<sequence>MSLKEMSKIKLEEDHYEFRSKLHGEEELEFAWGSLRLTLAERSEKEEGQRFRSQFALSETNWPLRVSGCSPYLESLPSYTDGAPPWAPTNKGHGITSRSLKRNPEHHSGTTDIQIQYGLAQHLAQAETSHSGETCSLRQASPSPRREHKSKSMSNAGSRLSEIPLAWASCLLAQKLGESPGRPFVQKNLGELPVSSRLGEMDSLGRD</sequence>
<evidence type="ECO:0000256" key="1">
    <source>
        <dbReference type="SAM" id="MobiDB-lite"/>
    </source>
</evidence>
<feature type="region of interest" description="Disordered" evidence="1">
    <location>
        <begin position="126"/>
        <end position="157"/>
    </location>
</feature>
<feature type="compositionally biased region" description="Polar residues" evidence="1">
    <location>
        <begin position="126"/>
        <end position="142"/>
    </location>
</feature>
<name>A0A4D6M4Y5_VIGUN</name>
<proteinExistence type="predicted"/>
<feature type="region of interest" description="Disordered" evidence="1">
    <location>
        <begin position="87"/>
        <end position="110"/>
    </location>
</feature>
<evidence type="ECO:0000313" key="2">
    <source>
        <dbReference type="EMBL" id="QCD96235.1"/>
    </source>
</evidence>
<gene>
    <name evidence="2" type="ORF">DEO72_LG6g937</name>
</gene>
<dbReference type="EMBL" id="CP039350">
    <property type="protein sequence ID" value="QCD96235.1"/>
    <property type="molecule type" value="Genomic_DNA"/>
</dbReference>
<dbReference type="AlphaFoldDB" id="A0A4D6M4Y5"/>
<protein>
    <submittedName>
        <fullName evidence="2">Uncharacterized protein</fullName>
    </submittedName>
</protein>
<accession>A0A4D6M4Y5</accession>
<keyword evidence="3" id="KW-1185">Reference proteome</keyword>
<feature type="region of interest" description="Disordered" evidence="1">
    <location>
        <begin position="179"/>
        <end position="207"/>
    </location>
</feature>
<dbReference type="Proteomes" id="UP000501690">
    <property type="component" value="Linkage Group LG6"/>
</dbReference>
<reference evidence="2 3" key="1">
    <citation type="submission" date="2019-04" db="EMBL/GenBank/DDBJ databases">
        <title>An improved genome assembly and genetic linkage map for asparagus bean, Vigna unguiculata ssp. sesquipedialis.</title>
        <authorList>
            <person name="Xia Q."/>
            <person name="Zhang R."/>
            <person name="Dong Y."/>
        </authorList>
    </citation>
    <scope>NUCLEOTIDE SEQUENCE [LARGE SCALE GENOMIC DNA]</scope>
    <source>
        <tissue evidence="2">Leaf</tissue>
    </source>
</reference>
<organism evidence="2 3">
    <name type="scientific">Vigna unguiculata</name>
    <name type="common">Cowpea</name>
    <dbReference type="NCBI Taxonomy" id="3917"/>
    <lineage>
        <taxon>Eukaryota</taxon>
        <taxon>Viridiplantae</taxon>
        <taxon>Streptophyta</taxon>
        <taxon>Embryophyta</taxon>
        <taxon>Tracheophyta</taxon>
        <taxon>Spermatophyta</taxon>
        <taxon>Magnoliopsida</taxon>
        <taxon>eudicotyledons</taxon>
        <taxon>Gunneridae</taxon>
        <taxon>Pentapetalae</taxon>
        <taxon>rosids</taxon>
        <taxon>fabids</taxon>
        <taxon>Fabales</taxon>
        <taxon>Fabaceae</taxon>
        <taxon>Papilionoideae</taxon>
        <taxon>50 kb inversion clade</taxon>
        <taxon>NPAAA clade</taxon>
        <taxon>indigoferoid/millettioid clade</taxon>
        <taxon>Phaseoleae</taxon>
        <taxon>Vigna</taxon>
    </lineage>
</organism>
<evidence type="ECO:0000313" key="3">
    <source>
        <dbReference type="Proteomes" id="UP000501690"/>
    </source>
</evidence>